<comment type="caution">
    <text evidence="2">The sequence shown here is derived from an EMBL/GenBank/DDBJ whole genome shotgun (WGS) entry which is preliminary data.</text>
</comment>
<feature type="compositionally biased region" description="Polar residues" evidence="1">
    <location>
        <begin position="323"/>
        <end position="332"/>
    </location>
</feature>
<feature type="compositionally biased region" description="Low complexity" evidence="1">
    <location>
        <begin position="257"/>
        <end position="268"/>
    </location>
</feature>
<evidence type="ECO:0000256" key="1">
    <source>
        <dbReference type="SAM" id="MobiDB-lite"/>
    </source>
</evidence>
<evidence type="ECO:0000313" key="2">
    <source>
        <dbReference type="EMBL" id="CAE7482388.1"/>
    </source>
</evidence>
<evidence type="ECO:0008006" key="4">
    <source>
        <dbReference type="Google" id="ProtNLM"/>
    </source>
</evidence>
<accession>A0A812SGI7</accession>
<feature type="compositionally biased region" description="Acidic residues" evidence="1">
    <location>
        <begin position="288"/>
        <end position="298"/>
    </location>
</feature>
<feature type="compositionally biased region" description="Low complexity" evidence="1">
    <location>
        <begin position="217"/>
        <end position="228"/>
    </location>
</feature>
<feature type="region of interest" description="Disordered" evidence="1">
    <location>
        <begin position="199"/>
        <end position="332"/>
    </location>
</feature>
<sequence length="332" mass="35901">MGNVNFLSSCSDRRRWSASNSLSSVSSSCKRAQLNADVIDSHDISGLGNVQITSVLKISTRLEAFRSDGADGHQLSWTERTVLGAWHDELYFVYLSCGKLRACRLSWTQDGLEKQGLVTSGSFESLQTYLAKHGGHCGGNFYECVAEVKMEQVVKALKAMAAMAGCQTYDVASFNCQHFCERLLRSLPVVENEQLAVHPLPGQERHPEDASEDQPGTAAENATAEAANSPMPARLSVPPQAGQERHPEDASEDQPGTAAQNATAEAANSPIGMEESWKTVSSHNIQDPQEDGAAEEPASEQAHPNAQVTNPQDEDDYHFVESGGQSSQPGRK</sequence>
<name>A0A812SGI7_9DINO</name>
<evidence type="ECO:0000313" key="3">
    <source>
        <dbReference type="Proteomes" id="UP000604046"/>
    </source>
</evidence>
<keyword evidence="3" id="KW-1185">Reference proteome</keyword>
<organism evidence="2 3">
    <name type="scientific">Symbiodinium natans</name>
    <dbReference type="NCBI Taxonomy" id="878477"/>
    <lineage>
        <taxon>Eukaryota</taxon>
        <taxon>Sar</taxon>
        <taxon>Alveolata</taxon>
        <taxon>Dinophyceae</taxon>
        <taxon>Suessiales</taxon>
        <taxon>Symbiodiniaceae</taxon>
        <taxon>Symbiodinium</taxon>
    </lineage>
</organism>
<reference evidence="2" key="1">
    <citation type="submission" date="2021-02" db="EMBL/GenBank/DDBJ databases">
        <authorList>
            <person name="Dougan E. K."/>
            <person name="Rhodes N."/>
            <person name="Thang M."/>
            <person name="Chan C."/>
        </authorList>
    </citation>
    <scope>NUCLEOTIDE SEQUENCE</scope>
</reference>
<gene>
    <name evidence="2" type="ORF">SNAT2548_LOCUS27081</name>
</gene>
<proteinExistence type="predicted"/>
<feature type="compositionally biased region" description="Polar residues" evidence="1">
    <location>
        <begin position="278"/>
        <end position="287"/>
    </location>
</feature>
<dbReference type="Proteomes" id="UP000604046">
    <property type="component" value="Unassembled WGS sequence"/>
</dbReference>
<dbReference type="AlphaFoldDB" id="A0A812SGI7"/>
<dbReference type="EMBL" id="CAJNDS010002454">
    <property type="protein sequence ID" value="CAE7482388.1"/>
    <property type="molecule type" value="Genomic_DNA"/>
</dbReference>
<feature type="compositionally biased region" description="Polar residues" evidence="1">
    <location>
        <begin position="302"/>
        <end position="311"/>
    </location>
</feature>
<protein>
    <recommendedName>
        <fullName evidence="4">PPPDE domain-containing protein</fullName>
    </recommendedName>
</protein>